<feature type="region of interest" description="Disordered" evidence="1">
    <location>
        <begin position="74"/>
        <end position="98"/>
    </location>
</feature>
<reference evidence="3" key="1">
    <citation type="submission" date="2015-11" db="EMBL/GenBank/DDBJ databases">
        <title>De novo transcriptome assembly of four potential Pierce s Disease insect vectors from Arizona vineyards.</title>
        <authorList>
            <person name="Tassone E.E."/>
        </authorList>
    </citation>
    <scope>NUCLEOTIDE SEQUENCE</scope>
</reference>
<gene>
    <name evidence="3" type="ORF">g.9986</name>
</gene>
<evidence type="ECO:0000256" key="1">
    <source>
        <dbReference type="SAM" id="MobiDB-lite"/>
    </source>
</evidence>
<proteinExistence type="predicted"/>
<keyword evidence="2" id="KW-0732">Signal</keyword>
<evidence type="ECO:0000256" key="2">
    <source>
        <dbReference type="SAM" id="SignalP"/>
    </source>
</evidence>
<dbReference type="EMBL" id="GECZ01024155">
    <property type="protein sequence ID" value="JAS45614.1"/>
    <property type="molecule type" value="Transcribed_RNA"/>
</dbReference>
<sequence length="131" mass="14416">SCNKMRLLPLLLLLSTLSCIQARVLFPEEFVSFLSFVYSILPPIKVGKDSRLGVGFRVGPNADFQVLLELGPQTETQSLGPGSNSKRQTVDSGLGIDNIKKPSQAKRLKKKKNTIVIKTSNESINDQKTKT</sequence>
<feature type="chain" id="PRO_5008582621" evidence="2">
    <location>
        <begin position="23"/>
        <end position="131"/>
    </location>
</feature>
<dbReference type="AlphaFoldDB" id="A0A1B6F613"/>
<organism evidence="3">
    <name type="scientific">Cuerna arida</name>
    <dbReference type="NCBI Taxonomy" id="1464854"/>
    <lineage>
        <taxon>Eukaryota</taxon>
        <taxon>Metazoa</taxon>
        <taxon>Ecdysozoa</taxon>
        <taxon>Arthropoda</taxon>
        <taxon>Hexapoda</taxon>
        <taxon>Insecta</taxon>
        <taxon>Pterygota</taxon>
        <taxon>Neoptera</taxon>
        <taxon>Paraneoptera</taxon>
        <taxon>Hemiptera</taxon>
        <taxon>Auchenorrhyncha</taxon>
        <taxon>Membracoidea</taxon>
        <taxon>Cicadellidae</taxon>
        <taxon>Cicadellinae</taxon>
        <taxon>Proconiini</taxon>
        <taxon>Cuerna</taxon>
    </lineage>
</organism>
<protein>
    <submittedName>
        <fullName evidence="3">Uncharacterized protein</fullName>
    </submittedName>
</protein>
<feature type="compositionally biased region" description="Polar residues" evidence="1">
    <location>
        <begin position="74"/>
        <end position="91"/>
    </location>
</feature>
<name>A0A1B6F613_9HEMI</name>
<evidence type="ECO:0000313" key="3">
    <source>
        <dbReference type="EMBL" id="JAS45614.1"/>
    </source>
</evidence>
<feature type="non-terminal residue" evidence="3">
    <location>
        <position position="1"/>
    </location>
</feature>
<accession>A0A1B6F613</accession>
<feature type="signal peptide" evidence="2">
    <location>
        <begin position="1"/>
        <end position="22"/>
    </location>
</feature>